<proteinExistence type="predicted"/>
<evidence type="ECO:0000313" key="1">
    <source>
        <dbReference type="EMBL" id="CAG8623832.1"/>
    </source>
</evidence>
<keyword evidence="2" id="KW-1185">Reference proteome</keyword>
<accession>A0ABN7UL60</accession>
<dbReference type="Proteomes" id="UP000789901">
    <property type="component" value="Unassembled WGS sequence"/>
</dbReference>
<organism evidence="1 2">
    <name type="scientific">Gigaspora margarita</name>
    <dbReference type="NCBI Taxonomy" id="4874"/>
    <lineage>
        <taxon>Eukaryota</taxon>
        <taxon>Fungi</taxon>
        <taxon>Fungi incertae sedis</taxon>
        <taxon>Mucoromycota</taxon>
        <taxon>Glomeromycotina</taxon>
        <taxon>Glomeromycetes</taxon>
        <taxon>Diversisporales</taxon>
        <taxon>Gigasporaceae</taxon>
        <taxon>Gigaspora</taxon>
    </lineage>
</organism>
<gene>
    <name evidence="1" type="ORF">GMARGA_LOCUS7980</name>
</gene>
<reference evidence="1 2" key="1">
    <citation type="submission" date="2021-06" db="EMBL/GenBank/DDBJ databases">
        <authorList>
            <person name="Kallberg Y."/>
            <person name="Tangrot J."/>
            <person name="Rosling A."/>
        </authorList>
    </citation>
    <scope>NUCLEOTIDE SEQUENCE [LARGE SCALE GENOMIC DNA]</scope>
    <source>
        <strain evidence="1 2">120-4 pot B 10/14</strain>
    </source>
</reference>
<name>A0ABN7UL60_GIGMA</name>
<comment type="caution">
    <text evidence="1">The sequence shown here is derived from an EMBL/GenBank/DDBJ whole genome shotgun (WGS) entry which is preliminary data.</text>
</comment>
<sequence length="78" mass="9011">MALESTSLHMMPIETLFHINVPVPAENHEKQVRIAGMVVSLDPGIRTFMTCYDDPQGHVVERRNKDFNQIIRLCRYSI</sequence>
<evidence type="ECO:0000313" key="2">
    <source>
        <dbReference type="Proteomes" id="UP000789901"/>
    </source>
</evidence>
<protein>
    <submittedName>
        <fullName evidence="1">19894_t:CDS:1</fullName>
    </submittedName>
</protein>
<dbReference type="EMBL" id="CAJVQB010003994">
    <property type="protein sequence ID" value="CAG8623832.1"/>
    <property type="molecule type" value="Genomic_DNA"/>
</dbReference>